<comment type="catalytic activity">
    <reaction evidence="12 14">
        <text>RNA(n) + a ribonucleoside 5'-triphosphate = RNA(n+1) + diphosphate</text>
        <dbReference type="Rhea" id="RHEA:21248"/>
        <dbReference type="Rhea" id="RHEA-COMP:14527"/>
        <dbReference type="Rhea" id="RHEA-COMP:17342"/>
        <dbReference type="ChEBI" id="CHEBI:33019"/>
        <dbReference type="ChEBI" id="CHEBI:61557"/>
        <dbReference type="ChEBI" id="CHEBI:140395"/>
        <dbReference type="EC" id="2.7.7.6"/>
    </reaction>
</comment>
<sequence>MPKEQFREADVIKKISHVSFGIDSAELIQQEAHLHVVAKNLYNQDANRTPVTYGVLDRRMGVSQKDATCDTCKKGLNDCVGHFGYIDLALPVFHVGHFRATITILQSICKVCSRVMLKEDEKKQFSARLMNPNLSYLAKKSIHSQVLKKAKKNTKCPYCGSLNGPVKKGAGLMKIVHEPFRGKKATDPLVTNALEVMMSAIEGNRELSQTIGPSSLMKELNPVEVLDLFKNIPKSDIPLLGMTSPESNPADLIVTRVFVPPVCIRPSVVSEVKAGTTEDDLTMKQSEILLISDVIAKHMMSGGKIELIQEDWDYLQLHCALYFNSELSGIPLSLMPKKPTRGIVQRLKGKQGRFRGNLSGKRVDFSARTVISPDPNLMIHQVGVPDRVAKILTFPERVNTANINKMRQLIKNGTEKHPGANYVQQKGSAFKKYLAYGNRDKVAQDLKCGDIVERHLMDGDVVLFNRQPSLHKLSIMCHVAKVQPQRTFRFNECACTPYNADFDGDEMNLHLPQTEEARAEALVLMGNKSNLVTPRNGELLIAATQDFITGGYLLTQKDQFLTREQVMQLAACMLSGPDANMEIDLPKPAIIKPRKMWTGKQIFSLILKPNKDCIVNANLSTKDVTPSRKLLQEKQKLLENGYSRCDEYIAEMKKGTLQCQPGCTAEQTLEAVMLKELSSIRELAAKACFRELHPTNSALIMAQSGSKGSNINISQMIACVGQQAINGKRVPNGFEDRALPHFEKFSKIPAARGFVQNSFYSGLTPTEFFFHTMAGREGLVDTAVKTAETGYLQRRLVKCLEDLVVQYDGTVRNAIGEVVEFTYGADGLDPVYMEIKNKPVDIDRQFMHVRSVYPCRNEAPLSGNEILPVAEEILKKSDFDGSRADFRKECLEFLSKFGQRLDQIQKRYRHCSKVSLEVERTTRGQLEAFLTQVRNKYNKAITEPGTAVGALAAQSIGEPGTQMTLKTFHFAGVASMNITQGVPRIVEIINATKAISTPIITAEIEDNTSMEFARKVKARIEKTTLGEISSYIEEAYKSDDCFLLIKLDLDRIRVLGLEVNAETIRYSICTSKLKLKQENVEVYGPSLIIIRPDPSKHSHALNAELQRLLTAIPNVVVAGLPQVSRAVIAVDDSRGPPTYKLCVEGYGLRDVMATYGVVGARTKSNNILEVYVTLGIEAARTTIMNEITDVMEGHGMSVDHRHIMLLASQMTSRGEVLGITRHGLAKMRESVFNLASFEKTADHLFDAAYYGQTDSIDGVSERIILGMPAAIGTGLFKLIHNHTDTKLEEVVAPIFNAT</sequence>
<dbReference type="CDD" id="cd02583">
    <property type="entry name" value="RNAP_III_RPC1_N"/>
    <property type="match status" value="1"/>
</dbReference>
<dbReference type="Gene3D" id="6.10.250.2940">
    <property type="match status" value="1"/>
</dbReference>
<reference evidence="16" key="2">
    <citation type="journal article" date="2007" name="Science">
        <title>Genome sequence of Aedes aegypti, a major arbovirus vector.</title>
        <authorList>
            <person name="Nene V."/>
            <person name="Wortman J.R."/>
            <person name="Lawson D."/>
            <person name="Haas B."/>
            <person name="Kodira C."/>
            <person name="Tu Z.J."/>
            <person name="Loftus B."/>
            <person name="Xi Z."/>
            <person name="Megy K."/>
            <person name="Grabherr M."/>
            <person name="Ren Q."/>
            <person name="Zdobnov E.M."/>
            <person name="Lobo N.F."/>
            <person name="Campbell K.S."/>
            <person name="Brown S.E."/>
            <person name="Bonaldo M.F."/>
            <person name="Zhu J."/>
            <person name="Sinkins S.P."/>
            <person name="Hogenkamp D.G."/>
            <person name="Amedeo P."/>
            <person name="Arensburger P."/>
            <person name="Atkinson P.W."/>
            <person name="Bidwell S."/>
            <person name="Biedler J."/>
            <person name="Birney E."/>
            <person name="Bruggner R.V."/>
            <person name="Costas J."/>
            <person name="Coy M.R."/>
            <person name="Crabtree J."/>
            <person name="Crawford M."/>
            <person name="Debruyn B."/>
            <person name="Decaprio D."/>
            <person name="Eiglmeier K."/>
            <person name="Eisenstadt E."/>
            <person name="El-Dorry H."/>
            <person name="Gelbart W.M."/>
            <person name="Gomes S.L."/>
            <person name="Hammond M."/>
            <person name="Hannick L.I."/>
            <person name="Hogan J.R."/>
            <person name="Holmes M.H."/>
            <person name="Jaffe D."/>
            <person name="Johnston J.S."/>
            <person name="Kennedy R.C."/>
            <person name="Koo H."/>
            <person name="Kravitz S."/>
            <person name="Kriventseva E.V."/>
            <person name="Kulp D."/>
            <person name="Labutti K."/>
            <person name="Lee E."/>
            <person name="Li S."/>
            <person name="Lovin D.D."/>
            <person name="Mao C."/>
            <person name="Mauceli E."/>
            <person name="Menck C.F."/>
            <person name="Miller J.R."/>
            <person name="Montgomery P."/>
            <person name="Mori A."/>
            <person name="Nascimento A.L."/>
            <person name="Naveira H.F."/>
            <person name="Nusbaum C."/>
            <person name="O'leary S."/>
            <person name="Orvis J."/>
            <person name="Pertea M."/>
            <person name="Quesneville H."/>
            <person name="Reidenbach K.R."/>
            <person name="Rogers Y.H."/>
            <person name="Roth C.W."/>
            <person name="Schneider J.R."/>
            <person name="Schatz M."/>
            <person name="Shumway M."/>
            <person name="Stanke M."/>
            <person name="Stinson E.O."/>
            <person name="Tubio J.M."/>
            <person name="Vanzee J.P."/>
            <person name="Verjovski-Almeida S."/>
            <person name="Werner D."/>
            <person name="White O."/>
            <person name="Wyder S."/>
            <person name="Zeng Q."/>
            <person name="Zhao Q."/>
            <person name="Zhao Y."/>
            <person name="Hill C.A."/>
            <person name="Raikhel A.S."/>
            <person name="Soares M.B."/>
            <person name="Knudson D.L."/>
            <person name="Lee N.H."/>
            <person name="Galagan J."/>
            <person name="Salzberg S.L."/>
            <person name="Paulsen I.T."/>
            <person name="Dimopoulos G."/>
            <person name="Collins F.H."/>
            <person name="Birren B."/>
            <person name="Fraser-Liggett C.M."/>
            <person name="Severson D.W."/>
        </authorList>
    </citation>
    <scope>NUCLEOTIDE SEQUENCE [LARGE SCALE GENOMIC DNA]</scope>
    <source>
        <strain evidence="16">Liverpool</strain>
    </source>
</reference>
<keyword evidence="4 14" id="KW-0240">DNA-directed RNA polymerase</keyword>
<dbReference type="InterPro" id="IPR035698">
    <property type="entry name" value="RNAP_III_Rpc1_C"/>
</dbReference>
<dbReference type="FunFam" id="1.10.150.390:FF:000004">
    <property type="entry name" value="DNA-directed RNA polymerase subunit"/>
    <property type="match status" value="1"/>
</dbReference>
<dbReference type="FunFam" id="4.10.860.120:FF:000004">
    <property type="entry name" value="DNA-directed RNA polymerase subunit"/>
    <property type="match status" value="1"/>
</dbReference>
<dbReference type="STRING" id="7159.Q16PD2"/>
<dbReference type="EMBL" id="CH477788">
    <property type="protein sequence ID" value="EAT36205.1"/>
    <property type="molecule type" value="Genomic_DNA"/>
</dbReference>
<dbReference type="Gene3D" id="1.10.132.30">
    <property type="match status" value="1"/>
</dbReference>
<dbReference type="GO" id="GO:0006351">
    <property type="term" value="P:DNA-templated transcription"/>
    <property type="evidence" value="ECO:0007669"/>
    <property type="project" value="InterPro"/>
</dbReference>
<dbReference type="Gene3D" id="2.40.40.20">
    <property type="match status" value="1"/>
</dbReference>
<keyword evidence="8" id="KW-0862">Zinc</keyword>
<dbReference type="Pfam" id="PF04997">
    <property type="entry name" value="RNA_pol_Rpb1_1"/>
    <property type="match status" value="1"/>
</dbReference>
<dbReference type="InterPro" id="IPR007083">
    <property type="entry name" value="RNA_pol_Rpb1_4"/>
</dbReference>
<comment type="subunit">
    <text evidence="3">Component of the RNA polymerase III (Pol III) complex consisting of 17 subunits.</text>
</comment>
<evidence type="ECO:0000256" key="8">
    <source>
        <dbReference type="ARBA" id="ARBA00022833"/>
    </source>
</evidence>
<reference evidence="16" key="1">
    <citation type="submission" date="2005-10" db="EMBL/GenBank/DDBJ databases">
        <authorList>
            <person name="Loftus B.J."/>
            <person name="Nene V.M."/>
            <person name="Hannick L.I."/>
            <person name="Bidwell S."/>
            <person name="Haas B."/>
            <person name="Amedeo P."/>
            <person name="Orvis J."/>
            <person name="Wortman J.R."/>
            <person name="White O.R."/>
            <person name="Salzberg S."/>
            <person name="Shumway M."/>
            <person name="Koo H."/>
            <person name="Zhao Y."/>
            <person name="Holmes M."/>
            <person name="Miller J."/>
            <person name="Schatz M."/>
            <person name="Pop M."/>
            <person name="Pai G."/>
            <person name="Utterback T."/>
            <person name="Rogers Y.-H."/>
            <person name="Kravitz S."/>
            <person name="Fraser C.M."/>
        </authorList>
    </citation>
    <scope>NUCLEOTIDE SEQUENCE</scope>
    <source>
        <strain evidence="16">Liverpool</strain>
    </source>
</reference>
<dbReference type="InterPro" id="IPR015700">
    <property type="entry name" value="RPC1"/>
</dbReference>
<dbReference type="CDD" id="cd02736">
    <property type="entry name" value="RNAP_III_Rpc1_C"/>
    <property type="match status" value="1"/>
</dbReference>
<dbReference type="InterPro" id="IPR007081">
    <property type="entry name" value="RNA_pol_Rpb1_5"/>
</dbReference>
<gene>
    <name evidence="16" type="ORF">AaeL_AAEL011692</name>
</gene>
<evidence type="ECO:0000256" key="7">
    <source>
        <dbReference type="ARBA" id="ARBA00022723"/>
    </source>
</evidence>
<dbReference type="Pfam" id="PF04983">
    <property type="entry name" value="RNA_pol_Rpb1_3"/>
    <property type="match status" value="1"/>
</dbReference>
<evidence type="ECO:0000313" key="16">
    <source>
        <dbReference type="EMBL" id="EAT36205.1"/>
    </source>
</evidence>
<evidence type="ECO:0000256" key="5">
    <source>
        <dbReference type="ARBA" id="ARBA00022679"/>
    </source>
</evidence>
<proteinExistence type="inferred from homology"/>
<protein>
    <recommendedName>
        <fullName evidence="14">DNA-directed RNA polymerase subunit</fullName>
        <ecNumber evidence="14">2.7.7.6</ecNumber>
    </recommendedName>
</protein>
<evidence type="ECO:0000256" key="4">
    <source>
        <dbReference type="ARBA" id="ARBA00022478"/>
    </source>
</evidence>
<dbReference type="Gene3D" id="1.10.274.100">
    <property type="entry name" value="RNA polymerase Rpb1, domain 3"/>
    <property type="match status" value="1"/>
</dbReference>
<dbReference type="SUPFAM" id="SSF64484">
    <property type="entry name" value="beta and beta-prime subunits of DNA dependent RNA-polymerase"/>
    <property type="match status" value="1"/>
</dbReference>
<dbReference type="InterPro" id="IPR035697">
    <property type="entry name" value="RNAP_III_RPC1_N"/>
</dbReference>
<accession>Q16PD2</accession>
<evidence type="ECO:0000256" key="13">
    <source>
        <dbReference type="ARBA" id="ARBA00058108"/>
    </source>
</evidence>
<dbReference type="GO" id="GO:0000428">
    <property type="term" value="C:DNA-directed RNA polymerase complex"/>
    <property type="evidence" value="ECO:0007669"/>
    <property type="project" value="UniProtKB-KW"/>
</dbReference>
<evidence type="ECO:0000256" key="9">
    <source>
        <dbReference type="ARBA" id="ARBA00022842"/>
    </source>
</evidence>
<dbReference type="GO" id="GO:0003899">
    <property type="term" value="F:DNA-directed RNA polymerase activity"/>
    <property type="evidence" value="ECO:0007669"/>
    <property type="project" value="UniProtKB-EC"/>
</dbReference>
<evidence type="ECO:0000256" key="11">
    <source>
        <dbReference type="ARBA" id="ARBA00023242"/>
    </source>
</evidence>
<evidence type="ECO:0000256" key="3">
    <source>
        <dbReference type="ARBA" id="ARBA00011206"/>
    </source>
</evidence>
<reference evidence="16" key="3">
    <citation type="submission" date="2012-09" db="EMBL/GenBank/DDBJ databases">
        <authorList>
            <consortium name="VectorBase"/>
        </authorList>
    </citation>
    <scope>NUCLEOTIDE SEQUENCE</scope>
    <source>
        <strain evidence="16">Liverpool</strain>
    </source>
</reference>
<organism evidence="16 17">
    <name type="scientific">Aedes aegypti</name>
    <name type="common">Yellowfever mosquito</name>
    <name type="synonym">Culex aegypti</name>
    <dbReference type="NCBI Taxonomy" id="7159"/>
    <lineage>
        <taxon>Eukaryota</taxon>
        <taxon>Metazoa</taxon>
        <taxon>Ecdysozoa</taxon>
        <taxon>Arthropoda</taxon>
        <taxon>Hexapoda</taxon>
        <taxon>Insecta</taxon>
        <taxon>Pterygota</taxon>
        <taxon>Neoptera</taxon>
        <taxon>Endopterygota</taxon>
        <taxon>Diptera</taxon>
        <taxon>Nematocera</taxon>
        <taxon>Culicoidea</taxon>
        <taxon>Culicidae</taxon>
        <taxon>Culicinae</taxon>
        <taxon>Aedini</taxon>
        <taxon>Aedes</taxon>
        <taxon>Stegomyia</taxon>
    </lineage>
</organism>
<dbReference type="Gene3D" id="1.10.150.390">
    <property type="match status" value="1"/>
</dbReference>
<dbReference type="PANTHER" id="PTHR48446">
    <property type="entry name" value="DNA-DIRECTED RNA POLYMERASE SUBUNIT BETA' N-TERMINAL SECTION"/>
    <property type="match status" value="1"/>
</dbReference>
<evidence type="ECO:0000256" key="1">
    <source>
        <dbReference type="ARBA" id="ARBA00004123"/>
    </source>
</evidence>
<dbReference type="Gene3D" id="3.30.1490.180">
    <property type="entry name" value="RNA polymerase ii"/>
    <property type="match status" value="1"/>
</dbReference>
<comment type="function">
    <text evidence="13">DNA-dependent RNA polymerase catalyzes the transcription of DNA into RNA using the four ribonucleoside triphosphates as substrates. Largest and catalytic core component of RNA polymerase III which synthesizes small RNAs, such as 5S rRNA and tRNAs. Forms the polymerase active center together with the second largest subunit. A single-stranded DNA template strand of the promoter is positioned within the central active site cleft of Pol III. A bridging helix emanates from RPC1 and crosses the cleft near the catalytic site and is thought to promote translocation of Pol III by acting as a ratchet that moves the RNA-DNA hybrid through the active site by switching from straight to bent conformations at each step of nucleotide addition.</text>
</comment>
<comment type="subcellular location">
    <subcellularLocation>
        <location evidence="1">Nucleus</location>
    </subcellularLocation>
</comment>
<dbReference type="InterPro" id="IPR007080">
    <property type="entry name" value="RNA_pol_Rpb1_1"/>
</dbReference>
<evidence type="ECO:0000256" key="14">
    <source>
        <dbReference type="RuleBase" id="RU004279"/>
    </source>
</evidence>
<evidence type="ECO:0000256" key="12">
    <source>
        <dbReference type="ARBA" id="ARBA00048552"/>
    </source>
</evidence>
<dbReference type="VEuPathDB" id="VectorBase:AAEL013134"/>
<evidence type="ECO:0000259" key="15">
    <source>
        <dbReference type="SMART" id="SM00663"/>
    </source>
</evidence>
<evidence type="ECO:0000256" key="10">
    <source>
        <dbReference type="ARBA" id="ARBA00023163"/>
    </source>
</evidence>
<keyword evidence="5 14" id="KW-0808">Transferase</keyword>
<dbReference type="Gene3D" id="4.10.860.120">
    <property type="entry name" value="RNA polymerase II, clamp domain"/>
    <property type="match status" value="1"/>
</dbReference>
<keyword evidence="7" id="KW-0479">Metal-binding</keyword>
<dbReference type="GO" id="GO:0003677">
    <property type="term" value="F:DNA binding"/>
    <property type="evidence" value="ECO:0007669"/>
    <property type="project" value="InterPro"/>
</dbReference>
<dbReference type="SMART" id="SM00663">
    <property type="entry name" value="RPOLA_N"/>
    <property type="match status" value="1"/>
</dbReference>
<dbReference type="FunFam" id="3.30.1490.180:FF:000002">
    <property type="entry name" value="DNA-directed RNA polymerase subunit"/>
    <property type="match status" value="1"/>
</dbReference>
<dbReference type="GO" id="GO:0005654">
    <property type="term" value="C:nucleoplasm"/>
    <property type="evidence" value="ECO:0007669"/>
    <property type="project" value="UniProtKB-ARBA"/>
</dbReference>
<keyword evidence="9" id="KW-0460">Magnesium</keyword>
<dbReference type="Pfam" id="PF05000">
    <property type="entry name" value="RNA_pol_Rpb1_4"/>
    <property type="match status" value="1"/>
</dbReference>
<dbReference type="InterPro" id="IPR007066">
    <property type="entry name" value="RNA_pol_Rpb1_3"/>
</dbReference>
<keyword evidence="6 14" id="KW-0548">Nucleotidyltransferase</keyword>
<dbReference type="OMA" id="AVCPPYN"/>
<dbReference type="Pfam" id="PF04998">
    <property type="entry name" value="RNA_pol_Rpb1_5"/>
    <property type="match status" value="1"/>
</dbReference>
<dbReference type="FunFam" id="2.40.40.20:FF:000019">
    <property type="entry name" value="DNA-directed RNA polymerase II subunit RPB1"/>
    <property type="match status" value="1"/>
</dbReference>
<keyword evidence="10 14" id="KW-0804">Transcription</keyword>
<name>Q16PD2_AEDAE</name>
<dbReference type="InterPro" id="IPR006592">
    <property type="entry name" value="RNA_pol_N"/>
</dbReference>
<evidence type="ECO:0000256" key="2">
    <source>
        <dbReference type="ARBA" id="ARBA00006460"/>
    </source>
</evidence>
<dbReference type="Pfam" id="PF00623">
    <property type="entry name" value="RNA_pol_Rpb1_2"/>
    <property type="match status" value="1"/>
</dbReference>
<dbReference type="FunFam" id="1.10.132.30:FF:000001">
    <property type="entry name" value="DNA-directed RNA polymerase subunit"/>
    <property type="match status" value="1"/>
</dbReference>
<dbReference type="VEuPathDB" id="VectorBase:AAEL027116"/>
<evidence type="ECO:0000256" key="6">
    <source>
        <dbReference type="ARBA" id="ARBA00022695"/>
    </source>
</evidence>
<dbReference type="Proteomes" id="UP000682892">
    <property type="component" value="Unassembled WGS sequence"/>
</dbReference>
<dbReference type="InterPro" id="IPR044893">
    <property type="entry name" value="RNA_pol_Rpb1_clamp_domain"/>
</dbReference>
<dbReference type="InterPro" id="IPR038120">
    <property type="entry name" value="Rpb1_funnel_sf"/>
</dbReference>
<dbReference type="EC" id="2.7.7.6" evidence="14"/>
<feature type="domain" description="RNA polymerase N-terminal" evidence="15">
    <location>
        <begin position="250"/>
        <end position="555"/>
    </location>
</feature>
<dbReference type="Gene3D" id="6.20.50.80">
    <property type="match status" value="1"/>
</dbReference>
<keyword evidence="11" id="KW-0539">Nucleus</keyword>
<dbReference type="HOGENOM" id="CLU_000487_3_0_1"/>
<dbReference type="PhylomeDB" id="Q16PD2"/>
<dbReference type="PANTHER" id="PTHR48446:SF1">
    <property type="entry name" value="DNA-DIRECTED RNA POLYMERASE SUBUNIT BETA' N-TERMINAL SECTION"/>
    <property type="match status" value="1"/>
</dbReference>
<evidence type="ECO:0000313" key="17">
    <source>
        <dbReference type="Proteomes" id="UP000682892"/>
    </source>
</evidence>
<comment type="similarity">
    <text evidence="2 14">Belongs to the RNA polymerase beta' chain family.</text>
</comment>
<dbReference type="InterPro" id="IPR000722">
    <property type="entry name" value="RNA_pol_asu"/>
</dbReference>
<dbReference type="InterPro" id="IPR042102">
    <property type="entry name" value="RNA_pol_Rpb1_3_sf"/>
</dbReference>
<dbReference type="GO" id="GO:0046872">
    <property type="term" value="F:metal ion binding"/>
    <property type="evidence" value="ECO:0007669"/>
    <property type="project" value="UniProtKB-KW"/>
</dbReference>